<dbReference type="SUPFAM" id="SSF52540">
    <property type="entry name" value="P-loop containing nucleoside triphosphate hydrolases"/>
    <property type="match status" value="1"/>
</dbReference>
<dbReference type="GO" id="GO:0006302">
    <property type="term" value="P:double-strand break repair"/>
    <property type="evidence" value="ECO:0007669"/>
    <property type="project" value="TreeGrafter"/>
</dbReference>
<evidence type="ECO:0000313" key="2">
    <source>
        <dbReference type="EMBL" id="TCL56416.1"/>
    </source>
</evidence>
<evidence type="ECO:0000313" key="3">
    <source>
        <dbReference type="Proteomes" id="UP000295184"/>
    </source>
</evidence>
<dbReference type="SUPFAM" id="SSF75712">
    <property type="entry name" value="Rad50 coiled-coil Zn hook"/>
    <property type="match status" value="1"/>
</dbReference>
<accession>A0A4R1QRC6</accession>
<feature type="coiled-coil region" evidence="1">
    <location>
        <begin position="299"/>
        <end position="347"/>
    </location>
</feature>
<evidence type="ECO:0000256" key="1">
    <source>
        <dbReference type="SAM" id="Coils"/>
    </source>
</evidence>
<organism evidence="2 3">
    <name type="scientific">Allofournierella massiliensis</name>
    <dbReference type="NCBI Taxonomy" id="1650663"/>
    <lineage>
        <taxon>Bacteria</taxon>
        <taxon>Bacillati</taxon>
        <taxon>Bacillota</taxon>
        <taxon>Clostridia</taxon>
        <taxon>Eubacteriales</taxon>
        <taxon>Oscillospiraceae</taxon>
        <taxon>Allofournierella</taxon>
    </lineage>
</organism>
<dbReference type="STRING" id="1650663.GCA_001486665_02601"/>
<dbReference type="AlphaFoldDB" id="A0A4R1QRC6"/>
<dbReference type="PANTHER" id="PTHR32182:SF22">
    <property type="entry name" value="ATP-DEPENDENT ENDONUCLEASE, OLD FAMILY-RELATED"/>
    <property type="match status" value="1"/>
</dbReference>
<proteinExistence type="predicted"/>
<dbReference type="Proteomes" id="UP000295184">
    <property type="component" value="Unassembled WGS sequence"/>
</dbReference>
<protein>
    <submittedName>
        <fullName evidence="2">AAA domain-containing protein</fullName>
    </submittedName>
</protein>
<name>A0A4R1QRC6_9FIRM</name>
<sequence>MINLLSLTLHDFKGVRDAGINPKGNSITVRGANGTGKSTLMTAFLWLLTGKDAQGRADYNIFPLGPDGQRLPGCFPKVTACLLFENGTHLVLTRALAEKWTKRRGSAESEYSGDETKCTIDDVPVSVTEYNQRLVTLCCPTLIPVLLNASYFSEQTKDYKERRKLLLTYFGGLQEMDVLQGSPTLAPLIQLLEGHSVDEYRRICVERRKKYTDALNAIPARIDENRKQLPDSVGDEKDLRGKIGERNVAIAKLRYEIEHTTESSVQREAQKELDQVNEKLAVLPRRRKMMQDLTTGDWLKAHNSEMERALKEKQDAAAALQEVEGQRSTLLAEKSRLESEIQGLRDQWVARNSRVDAVDTVCPTCGQEIPVEQVRAAQERCNLRKSDELSAITASAKEKQAALARCCNLLDENRPSKECAQVLYAECCRQYDAIAAEKPPEVDREVMASLDLEEKQLNARAAEIMASIQNAAQAAQDAGKAHKAEIDRLQAEVEDLQRELAGIQRVAAVKARIDELQLEQKQALKELETAERGLALCDEYTRQMVTQLTNRVNQHFNRVRWRLFEAQKNGGLKEICEAEVDGVPYGALNTASKMQANVEIVRAFALASGYQLPLFLDNRESVSTLDIPETMQVINLQVDPAAVGLSCS</sequence>
<dbReference type="RefSeq" id="WP_077138585.1">
    <property type="nucleotide sequence ID" value="NZ_CABKVM010000018.1"/>
</dbReference>
<dbReference type="EMBL" id="SLUM01000013">
    <property type="protein sequence ID" value="TCL56416.1"/>
    <property type="molecule type" value="Genomic_DNA"/>
</dbReference>
<feature type="coiled-coil region" evidence="1">
    <location>
        <begin position="472"/>
        <end position="533"/>
    </location>
</feature>
<dbReference type="Gene3D" id="3.40.50.300">
    <property type="entry name" value="P-loop containing nucleotide triphosphate hydrolases"/>
    <property type="match status" value="1"/>
</dbReference>
<dbReference type="GO" id="GO:0000731">
    <property type="term" value="P:DNA synthesis involved in DNA repair"/>
    <property type="evidence" value="ECO:0007669"/>
    <property type="project" value="TreeGrafter"/>
</dbReference>
<dbReference type="PANTHER" id="PTHR32182">
    <property type="entry name" value="DNA REPLICATION AND REPAIR PROTEIN RECF"/>
    <property type="match status" value="1"/>
</dbReference>
<reference evidence="2 3" key="1">
    <citation type="submission" date="2019-03" db="EMBL/GenBank/DDBJ databases">
        <title>Genomic Encyclopedia of Type Strains, Phase IV (KMG-IV): sequencing the most valuable type-strain genomes for metagenomic binning, comparative biology and taxonomic classification.</title>
        <authorList>
            <person name="Goeker M."/>
        </authorList>
    </citation>
    <scope>NUCLEOTIDE SEQUENCE [LARGE SCALE GENOMIC DNA]</scope>
    <source>
        <strain evidence="2 3">DSM 100451</strain>
    </source>
</reference>
<dbReference type="Gene3D" id="1.10.287.510">
    <property type="entry name" value="Helix hairpin bin"/>
    <property type="match status" value="1"/>
</dbReference>
<dbReference type="OrthoDB" id="1698838at2"/>
<gene>
    <name evidence="2" type="ORF">EDD77_11382</name>
</gene>
<comment type="caution">
    <text evidence="2">The sequence shown here is derived from an EMBL/GenBank/DDBJ whole genome shotgun (WGS) entry which is preliminary data.</text>
</comment>
<dbReference type="InterPro" id="IPR027417">
    <property type="entry name" value="P-loop_NTPase"/>
</dbReference>
<keyword evidence="1" id="KW-0175">Coiled coil</keyword>